<protein>
    <recommendedName>
        <fullName evidence="1">DUF4485 domain-containing protein</fullName>
    </recommendedName>
</protein>
<evidence type="ECO:0000313" key="3">
    <source>
        <dbReference type="Proteomes" id="UP001566132"/>
    </source>
</evidence>
<reference evidence="2 3" key="1">
    <citation type="submission" date="2024-05" db="EMBL/GenBank/DDBJ databases">
        <title>Genetic variation in Jamaican populations of the coffee berry borer (Hypothenemus hampei).</title>
        <authorList>
            <person name="Errbii M."/>
            <person name="Myrie A."/>
        </authorList>
    </citation>
    <scope>NUCLEOTIDE SEQUENCE [LARGE SCALE GENOMIC DNA]</scope>
    <source>
        <strain evidence="2">JA-Hopewell-2020-01-JO</strain>
        <tissue evidence="2">Whole body</tissue>
    </source>
</reference>
<accession>A0ABD1E845</accession>
<organism evidence="2 3">
    <name type="scientific">Hypothenemus hampei</name>
    <name type="common">Coffee berry borer</name>
    <dbReference type="NCBI Taxonomy" id="57062"/>
    <lineage>
        <taxon>Eukaryota</taxon>
        <taxon>Metazoa</taxon>
        <taxon>Ecdysozoa</taxon>
        <taxon>Arthropoda</taxon>
        <taxon>Hexapoda</taxon>
        <taxon>Insecta</taxon>
        <taxon>Pterygota</taxon>
        <taxon>Neoptera</taxon>
        <taxon>Endopterygota</taxon>
        <taxon>Coleoptera</taxon>
        <taxon>Polyphaga</taxon>
        <taxon>Cucujiformia</taxon>
        <taxon>Curculionidae</taxon>
        <taxon>Scolytinae</taxon>
        <taxon>Hypothenemus</taxon>
    </lineage>
</organism>
<dbReference type="Proteomes" id="UP001566132">
    <property type="component" value="Unassembled WGS sequence"/>
</dbReference>
<dbReference type="EMBL" id="JBDJPC010000010">
    <property type="protein sequence ID" value="KAL1490769.1"/>
    <property type="molecule type" value="Genomic_DNA"/>
</dbReference>
<gene>
    <name evidence="2" type="ORF">ABEB36_013413</name>
</gene>
<sequence>MANAVIALNDHFHYNCKIATTLQQFLPPNERKMIQLWFDKLEHMNKTLEEIIIRSDYMWFILLMLQNRKIKDPFTQLPPHQVLPLKKFIPIQVYEEVLIANEPNMIYAEKNCSDDILKIKQTKTNSTSASSLKL</sequence>
<keyword evidence="3" id="KW-1185">Reference proteome</keyword>
<feature type="domain" description="DUF4485" evidence="1">
    <location>
        <begin position="8"/>
        <end position="84"/>
    </location>
</feature>
<dbReference type="Pfam" id="PF14846">
    <property type="entry name" value="DUF4485"/>
    <property type="match status" value="1"/>
</dbReference>
<comment type="caution">
    <text evidence="2">The sequence shown here is derived from an EMBL/GenBank/DDBJ whole genome shotgun (WGS) entry which is preliminary data.</text>
</comment>
<dbReference type="AlphaFoldDB" id="A0ABD1E845"/>
<evidence type="ECO:0000313" key="2">
    <source>
        <dbReference type="EMBL" id="KAL1490769.1"/>
    </source>
</evidence>
<proteinExistence type="predicted"/>
<name>A0ABD1E845_HYPHA</name>
<evidence type="ECO:0000259" key="1">
    <source>
        <dbReference type="Pfam" id="PF14846"/>
    </source>
</evidence>
<dbReference type="InterPro" id="IPR027831">
    <property type="entry name" value="DUF4485"/>
</dbReference>